<comment type="caution">
    <text evidence="1">The sequence shown here is derived from an EMBL/GenBank/DDBJ whole genome shotgun (WGS) entry which is preliminary data.</text>
</comment>
<accession>A0ABS7SW71</accession>
<evidence type="ECO:0000313" key="3">
    <source>
        <dbReference type="Proteomes" id="UP000734271"/>
    </source>
</evidence>
<dbReference type="Proteomes" id="UP000734271">
    <property type="component" value="Unassembled WGS sequence"/>
</dbReference>
<keyword evidence="3" id="KW-1185">Reference proteome</keyword>
<gene>
    <name evidence="1" type="ORF">K8P03_00415</name>
    <name evidence="2" type="ORF">K8P03_11045</name>
</gene>
<reference evidence="1 3" key="1">
    <citation type="submission" date="2021-08" db="EMBL/GenBank/DDBJ databases">
        <title>FDA dAtabase for Regulatory Grade micrObial Sequences (FDA-ARGOS): Supporting development and validation of Infectious Disease Dx tests.</title>
        <authorList>
            <person name="Sproer C."/>
            <person name="Gronow S."/>
            <person name="Severitt S."/>
            <person name="Schroder I."/>
            <person name="Tallon L."/>
            <person name="Sadzewicz L."/>
            <person name="Zhao X."/>
            <person name="Boylan J."/>
            <person name="Ott S."/>
            <person name="Bowen H."/>
            <person name="Vavikolanu K."/>
            <person name="Hazen T."/>
            <person name="Aluvathingal J."/>
            <person name="Nadendla S."/>
            <person name="Lowell S."/>
            <person name="Myers T."/>
            <person name="Yan Y."/>
            <person name="Sichtig H."/>
        </authorList>
    </citation>
    <scope>NUCLEOTIDE SEQUENCE [LARGE SCALE GENOMIC DNA]</scope>
    <source>
        <strain evidence="1 3">FDAARGOS_1460</strain>
    </source>
</reference>
<name>A0ABS7SW71_9FIRM</name>
<dbReference type="RefSeq" id="WP_223417545.1">
    <property type="nucleotide sequence ID" value="NZ_JAIPME010000001.1"/>
</dbReference>
<organism evidence="1 3">
    <name type="scientific">Anaerococcus murdochii</name>
    <dbReference type="NCBI Taxonomy" id="411577"/>
    <lineage>
        <taxon>Bacteria</taxon>
        <taxon>Bacillati</taxon>
        <taxon>Bacillota</taxon>
        <taxon>Tissierellia</taxon>
        <taxon>Tissierellales</taxon>
        <taxon>Peptoniphilaceae</taxon>
        <taxon>Anaerococcus</taxon>
    </lineage>
</organism>
<sequence>MKTLVIRFINGGADTIEIDHYEMNERTGYLKFIRCDDSNKFSKLGIVNINQIAYWWVEN</sequence>
<proteinExistence type="predicted"/>
<evidence type="ECO:0000313" key="2">
    <source>
        <dbReference type="EMBL" id="MBZ2387808.1"/>
    </source>
</evidence>
<protein>
    <submittedName>
        <fullName evidence="1">Uncharacterized protein</fullName>
    </submittedName>
</protein>
<dbReference type="EMBL" id="JAIPME010000001">
    <property type="protein sequence ID" value="MBZ2385787.1"/>
    <property type="molecule type" value="Genomic_DNA"/>
</dbReference>
<dbReference type="EMBL" id="JAIPME010000002">
    <property type="protein sequence ID" value="MBZ2387808.1"/>
    <property type="molecule type" value="Genomic_DNA"/>
</dbReference>
<evidence type="ECO:0000313" key="1">
    <source>
        <dbReference type="EMBL" id="MBZ2385787.1"/>
    </source>
</evidence>